<keyword evidence="2" id="KW-1185">Reference proteome</keyword>
<sequence>MLFVYINREFFQILFKLLSFTLFGRTCLGIHGVPFGQCRILPGPTQINLIKRTKEQNNIDLSRFFVCKKLP</sequence>
<evidence type="ECO:0000313" key="1">
    <source>
        <dbReference type="EMBL" id="KAL1492884.1"/>
    </source>
</evidence>
<name>A0ABD1EE29_HYPHA</name>
<accession>A0ABD1EE29</accession>
<evidence type="ECO:0008006" key="3">
    <source>
        <dbReference type="Google" id="ProtNLM"/>
    </source>
</evidence>
<evidence type="ECO:0000313" key="2">
    <source>
        <dbReference type="Proteomes" id="UP001566132"/>
    </source>
</evidence>
<organism evidence="1 2">
    <name type="scientific">Hypothenemus hampei</name>
    <name type="common">Coffee berry borer</name>
    <dbReference type="NCBI Taxonomy" id="57062"/>
    <lineage>
        <taxon>Eukaryota</taxon>
        <taxon>Metazoa</taxon>
        <taxon>Ecdysozoa</taxon>
        <taxon>Arthropoda</taxon>
        <taxon>Hexapoda</taxon>
        <taxon>Insecta</taxon>
        <taxon>Pterygota</taxon>
        <taxon>Neoptera</taxon>
        <taxon>Endopterygota</taxon>
        <taxon>Coleoptera</taxon>
        <taxon>Polyphaga</taxon>
        <taxon>Cucujiformia</taxon>
        <taxon>Curculionidae</taxon>
        <taxon>Scolytinae</taxon>
        <taxon>Hypothenemus</taxon>
    </lineage>
</organism>
<gene>
    <name evidence="1" type="ORF">ABEB36_011058</name>
</gene>
<comment type="caution">
    <text evidence="1">The sequence shown here is derived from an EMBL/GenBank/DDBJ whole genome shotgun (WGS) entry which is preliminary data.</text>
</comment>
<dbReference type="AlphaFoldDB" id="A0ABD1EE29"/>
<proteinExistence type="predicted"/>
<dbReference type="Proteomes" id="UP001566132">
    <property type="component" value="Unassembled WGS sequence"/>
</dbReference>
<reference evidence="1 2" key="1">
    <citation type="submission" date="2024-05" db="EMBL/GenBank/DDBJ databases">
        <title>Genetic variation in Jamaican populations of the coffee berry borer (Hypothenemus hampei).</title>
        <authorList>
            <person name="Errbii M."/>
            <person name="Myrie A."/>
        </authorList>
    </citation>
    <scope>NUCLEOTIDE SEQUENCE [LARGE SCALE GENOMIC DNA]</scope>
    <source>
        <strain evidence="1">JA-Hopewell-2020-01-JO</strain>
        <tissue evidence="1">Whole body</tissue>
    </source>
</reference>
<dbReference type="EMBL" id="JBDJPC010000008">
    <property type="protein sequence ID" value="KAL1492884.1"/>
    <property type="molecule type" value="Genomic_DNA"/>
</dbReference>
<protein>
    <recommendedName>
        <fullName evidence="3">Secreted protein</fullName>
    </recommendedName>
</protein>